<accession>A0A438ICK7</accession>
<dbReference type="InterPro" id="IPR050960">
    <property type="entry name" value="AB_hydrolase_4_sf"/>
</dbReference>
<evidence type="ECO:0000313" key="2">
    <source>
        <dbReference type="EMBL" id="RVW94455.1"/>
    </source>
</evidence>
<dbReference type="AlphaFoldDB" id="A0A438ICK7"/>
<dbReference type="PANTHER" id="PTHR10794">
    <property type="entry name" value="ABHYDROLASE DOMAIN-CONTAINING PROTEIN"/>
    <property type="match status" value="1"/>
</dbReference>
<protein>
    <submittedName>
        <fullName evidence="2">Uncharacterized protein</fullName>
    </submittedName>
</protein>
<dbReference type="PANTHER" id="PTHR10794:SF63">
    <property type="entry name" value="ALPHA_BETA HYDROLASE 1, ISOFORM A"/>
    <property type="match status" value="1"/>
</dbReference>
<evidence type="ECO:0000313" key="3">
    <source>
        <dbReference type="Proteomes" id="UP000288805"/>
    </source>
</evidence>
<dbReference type="Proteomes" id="UP000288805">
    <property type="component" value="Unassembled WGS sequence"/>
</dbReference>
<organism evidence="2 3">
    <name type="scientific">Vitis vinifera</name>
    <name type="common">Grape</name>
    <dbReference type="NCBI Taxonomy" id="29760"/>
    <lineage>
        <taxon>Eukaryota</taxon>
        <taxon>Viridiplantae</taxon>
        <taxon>Streptophyta</taxon>
        <taxon>Embryophyta</taxon>
        <taxon>Tracheophyta</taxon>
        <taxon>Spermatophyta</taxon>
        <taxon>Magnoliopsida</taxon>
        <taxon>eudicotyledons</taxon>
        <taxon>Gunneridae</taxon>
        <taxon>Pentapetalae</taxon>
        <taxon>rosids</taxon>
        <taxon>Vitales</taxon>
        <taxon>Vitaceae</taxon>
        <taxon>Viteae</taxon>
        <taxon>Vitis</taxon>
    </lineage>
</organism>
<evidence type="ECO:0000256" key="1">
    <source>
        <dbReference type="SAM" id="Phobius"/>
    </source>
</evidence>
<feature type="transmembrane region" description="Helical" evidence="1">
    <location>
        <begin position="26"/>
        <end position="45"/>
    </location>
</feature>
<keyword evidence="1" id="KW-0812">Transmembrane</keyword>
<keyword evidence="1" id="KW-1133">Transmembrane helix</keyword>
<reference evidence="2 3" key="1">
    <citation type="journal article" date="2018" name="PLoS Genet.">
        <title>Population sequencing reveals clonal diversity and ancestral inbreeding in the grapevine cultivar Chardonnay.</title>
        <authorList>
            <person name="Roach M.J."/>
            <person name="Johnson D.L."/>
            <person name="Bohlmann J."/>
            <person name="van Vuuren H.J."/>
            <person name="Jones S.J."/>
            <person name="Pretorius I.S."/>
            <person name="Schmidt S.A."/>
            <person name="Borneman A.R."/>
        </authorList>
    </citation>
    <scope>NUCLEOTIDE SEQUENCE [LARGE SCALE GENOMIC DNA]</scope>
    <source>
        <strain evidence="3">cv. Chardonnay</strain>
        <tissue evidence="2">Leaf</tissue>
    </source>
</reference>
<proteinExistence type="predicted"/>
<name>A0A438ICK7_VITVI</name>
<gene>
    <name evidence="2" type="ORF">CK203_035665</name>
</gene>
<dbReference type="EMBL" id="QGNW01000121">
    <property type="protein sequence ID" value="RVW94455.1"/>
    <property type="molecule type" value="Genomic_DNA"/>
</dbReference>
<keyword evidence="1" id="KW-0472">Membrane</keyword>
<sequence length="138" mass="15703">MDAFHPTPASLSPYKLLFRALSSIPISHYFLASLFCSLIFLYHFLEFHFLEDVFSGLRGSPVSLTFNSHSQIYEGVVSKCRILHGRYLATPWLSSPHFQTAFLNFFGRPPVVNYRRQIFRASDGGSLALDWLLPSDGK</sequence>
<comment type="caution">
    <text evidence="2">The sequence shown here is derived from an EMBL/GenBank/DDBJ whole genome shotgun (WGS) entry which is preliminary data.</text>
</comment>